<dbReference type="AlphaFoldDB" id="M4VI88"/>
<dbReference type="PANTHER" id="PTHR33121:SF23">
    <property type="entry name" value="CYCLIC DI-GMP PHOSPHODIESTERASE PDEB"/>
    <property type="match status" value="1"/>
</dbReference>
<dbReference type="InterPro" id="IPR050706">
    <property type="entry name" value="Cyclic-di-GMP_PDE-like"/>
</dbReference>
<dbReference type="SUPFAM" id="SSF141868">
    <property type="entry name" value="EAL domain-like"/>
    <property type="match status" value="1"/>
</dbReference>
<dbReference type="InterPro" id="IPR035919">
    <property type="entry name" value="EAL_sf"/>
</dbReference>
<dbReference type="InterPro" id="IPR000014">
    <property type="entry name" value="PAS"/>
</dbReference>
<evidence type="ECO:0000259" key="1">
    <source>
        <dbReference type="PROSITE" id="PS50883"/>
    </source>
</evidence>
<dbReference type="SMART" id="SM00052">
    <property type="entry name" value="EAL"/>
    <property type="match status" value="1"/>
</dbReference>
<dbReference type="PANTHER" id="PTHR33121">
    <property type="entry name" value="CYCLIC DI-GMP PHOSPHODIESTERASE PDEF"/>
    <property type="match status" value="1"/>
</dbReference>
<organism evidence="2 3">
    <name type="scientific">Micavibrio aeruginosavorus EPB</name>
    <dbReference type="NCBI Taxonomy" id="349215"/>
    <lineage>
        <taxon>Bacteria</taxon>
        <taxon>Pseudomonadati</taxon>
        <taxon>Bdellovibrionota</taxon>
        <taxon>Bdellovibrionia</taxon>
        <taxon>Bdellovibrionales</taxon>
        <taxon>Pseudobdellovibrionaceae</taxon>
        <taxon>Micavibrio</taxon>
    </lineage>
</organism>
<gene>
    <name evidence="2" type="ORF">A11S_940</name>
</gene>
<dbReference type="CDD" id="cd00130">
    <property type="entry name" value="PAS"/>
    <property type="match status" value="1"/>
</dbReference>
<reference evidence="2 3" key="1">
    <citation type="journal article" date="2013" name="ISME J.">
        <title>By their genes ye shall know them: genomic signatures of predatory bacteria.</title>
        <authorList>
            <person name="Pasternak Z."/>
            <person name="Pietrokovski S."/>
            <person name="Rotem O."/>
            <person name="Gophna U."/>
            <person name="Lurie-Weinberger M.N."/>
            <person name="Jurkevitch E."/>
        </authorList>
    </citation>
    <scope>NUCLEOTIDE SEQUENCE [LARGE SCALE GENOMIC DNA]</scope>
    <source>
        <strain evidence="2">EPB</strain>
    </source>
</reference>
<name>M4VI88_9BACT</name>
<dbReference type="HOGENOM" id="CLU_000445_70_50_5"/>
<dbReference type="CDD" id="cd01948">
    <property type="entry name" value="EAL"/>
    <property type="match status" value="1"/>
</dbReference>
<dbReference type="SUPFAM" id="SSF55785">
    <property type="entry name" value="PYP-like sensor domain (PAS domain)"/>
    <property type="match status" value="1"/>
</dbReference>
<dbReference type="InterPro" id="IPR035965">
    <property type="entry name" value="PAS-like_dom_sf"/>
</dbReference>
<dbReference type="STRING" id="349215.A11S_940"/>
<dbReference type="Pfam" id="PF00563">
    <property type="entry name" value="EAL"/>
    <property type="match status" value="1"/>
</dbReference>
<dbReference type="OrthoDB" id="7251575at2"/>
<dbReference type="Gene3D" id="3.20.20.450">
    <property type="entry name" value="EAL domain"/>
    <property type="match status" value="1"/>
</dbReference>
<dbReference type="PROSITE" id="PS50883">
    <property type="entry name" value="EAL"/>
    <property type="match status" value="1"/>
</dbReference>
<evidence type="ECO:0000313" key="3">
    <source>
        <dbReference type="Proteomes" id="UP000011932"/>
    </source>
</evidence>
<feature type="domain" description="EAL" evidence="1">
    <location>
        <begin position="299"/>
        <end position="547"/>
    </location>
</feature>
<dbReference type="GO" id="GO:0071111">
    <property type="term" value="F:cyclic-guanylate-specific phosphodiesterase activity"/>
    <property type="evidence" value="ECO:0007669"/>
    <property type="project" value="InterPro"/>
</dbReference>
<protein>
    <submittedName>
        <fullName evidence="2">Diguanylate cyclase/phosphodiesterase (GGDEF &amp; EAL domains) with PAS/PAC sensor(S)</fullName>
    </submittedName>
</protein>
<evidence type="ECO:0000313" key="2">
    <source>
        <dbReference type="EMBL" id="AGH97761.1"/>
    </source>
</evidence>
<dbReference type="Proteomes" id="UP000011932">
    <property type="component" value="Chromosome"/>
</dbReference>
<dbReference type="KEGG" id="man:A11S_940"/>
<proteinExistence type="predicted"/>
<dbReference type="InterPro" id="IPR001633">
    <property type="entry name" value="EAL_dom"/>
</dbReference>
<dbReference type="RefSeq" id="WP_015467309.1">
    <property type="nucleotide sequence ID" value="NC_020812.1"/>
</dbReference>
<sequence>MADDKLDKIKKQRDRFLAFSFATSDLLIEVAEDGTIAYALGAARSLVGINDKSLIGIRWLDMFSPNDRTTLSSMKERARMAQRCGPVLVTLEETIGGGHQALLSAIRMPDSDKFYLSIGFSNVLMSKHAEEVKFYEDRELLDKESFLAAAKEALDLAKSLGQDLDMTLLDIANIGEVRGRIGDEQWNQFRDAMTSLLSSKSVDGQAAAEIADGRYSVIHDKAINADMLRGEIERLAKENDPTGTGFTVESKTVSADLSTLSDRETTKALIYTINEFERKGTSLSIETLNSGFKAYVSVNAQKISQFKTMVEQLAFDLHFQPIVDLKTGDAVHFEMLSRFRDNTPTQEWIVFGEDIGMAADFDIAVCERAINYLLYKSSGRRTKFAVNLSGQSIQNEQFFKTLHAKLMMNKTLSDRLMFEITESTTIQDLDMVNHFVKILQDDGFKVCLDDFGAGSASFQYLHRIHVDYVKIDGQYTKKILNSERDAIMVKNLSQMCRDLEIKVIAEMIETQDQADKVRSLGIGYGQGYLFSKPMPKPEYTNWMQAETT</sequence>
<dbReference type="EMBL" id="CP003538">
    <property type="protein sequence ID" value="AGH97761.1"/>
    <property type="molecule type" value="Genomic_DNA"/>
</dbReference>
<accession>M4VI88</accession>